<organism evidence="2 3">
    <name type="scientific">Paracoccus sulfuroxidans</name>
    <dbReference type="NCBI Taxonomy" id="384678"/>
    <lineage>
        <taxon>Bacteria</taxon>
        <taxon>Pseudomonadati</taxon>
        <taxon>Pseudomonadota</taxon>
        <taxon>Alphaproteobacteria</taxon>
        <taxon>Rhodobacterales</taxon>
        <taxon>Paracoccaceae</taxon>
        <taxon>Paracoccus</taxon>
    </lineage>
</organism>
<evidence type="ECO:0000256" key="1">
    <source>
        <dbReference type="SAM" id="SignalP"/>
    </source>
</evidence>
<accession>A0A562NQL2</accession>
<evidence type="ECO:0000313" key="3">
    <source>
        <dbReference type="Proteomes" id="UP000316225"/>
    </source>
</evidence>
<protein>
    <submittedName>
        <fullName evidence="2">Uncharacterized protein DUF2380</fullName>
    </submittedName>
</protein>
<sequence length="160" mass="17796">MLRLMVLLLALTLPLAAGAQTHRVAVMPIKFLDTSHEPEDQRAQHEARLSLMHSVLKDEVAVGEVVEIQPQEVSAACPDETPECLLKLAAAQGSDHAIFVSVLKTSTLIMQIYVQVMDVRESRLVLRRDLSFRGDNDESWRRAARFLADVLTTSLAPQPE</sequence>
<dbReference type="EMBL" id="VLKU01000005">
    <property type="protein sequence ID" value="TWI34478.1"/>
    <property type="molecule type" value="Genomic_DNA"/>
</dbReference>
<dbReference type="RefSeq" id="WP_145397805.1">
    <property type="nucleotide sequence ID" value="NZ_VLKU01000005.1"/>
</dbReference>
<dbReference type="OrthoDB" id="8442682at2"/>
<reference evidence="2 3" key="1">
    <citation type="journal article" date="2015" name="Stand. Genomic Sci.">
        <title>Genomic Encyclopedia of Bacterial and Archaeal Type Strains, Phase III: the genomes of soil and plant-associated and newly described type strains.</title>
        <authorList>
            <person name="Whitman W.B."/>
            <person name="Woyke T."/>
            <person name="Klenk H.P."/>
            <person name="Zhou Y."/>
            <person name="Lilburn T.G."/>
            <person name="Beck B.J."/>
            <person name="De Vos P."/>
            <person name="Vandamme P."/>
            <person name="Eisen J.A."/>
            <person name="Garrity G."/>
            <person name="Hugenholtz P."/>
            <person name="Kyrpides N.C."/>
        </authorList>
    </citation>
    <scope>NUCLEOTIDE SEQUENCE [LARGE SCALE GENOMIC DNA]</scope>
    <source>
        <strain evidence="2 3">CGMCC 1.5364</strain>
    </source>
</reference>
<gene>
    <name evidence="2" type="ORF">IQ24_01996</name>
</gene>
<dbReference type="Proteomes" id="UP000316225">
    <property type="component" value="Unassembled WGS sequence"/>
</dbReference>
<dbReference type="Pfam" id="PF11684">
    <property type="entry name" value="DUF3280"/>
    <property type="match status" value="1"/>
</dbReference>
<evidence type="ECO:0000313" key="2">
    <source>
        <dbReference type="EMBL" id="TWI34478.1"/>
    </source>
</evidence>
<comment type="caution">
    <text evidence="2">The sequence shown here is derived from an EMBL/GenBank/DDBJ whole genome shotgun (WGS) entry which is preliminary data.</text>
</comment>
<name>A0A562NQL2_9RHOB</name>
<keyword evidence="3" id="KW-1185">Reference proteome</keyword>
<feature type="chain" id="PRO_5021766904" evidence="1">
    <location>
        <begin position="20"/>
        <end position="160"/>
    </location>
</feature>
<dbReference type="AlphaFoldDB" id="A0A562NQL2"/>
<feature type="signal peptide" evidence="1">
    <location>
        <begin position="1"/>
        <end position="19"/>
    </location>
</feature>
<keyword evidence="1" id="KW-0732">Signal</keyword>
<proteinExistence type="predicted"/>
<dbReference type="InterPro" id="IPR021698">
    <property type="entry name" value="DUF3280"/>
</dbReference>